<gene>
    <name evidence="1" type="ORF">BDV33DRAFT_210182</name>
</gene>
<proteinExistence type="predicted"/>
<dbReference type="EMBL" id="ML733609">
    <property type="protein sequence ID" value="KAB8213455.1"/>
    <property type="molecule type" value="Genomic_DNA"/>
</dbReference>
<dbReference type="AlphaFoldDB" id="A0A5N6E8P9"/>
<name>A0A5N6E8P9_9EURO</name>
<reference evidence="1 2" key="1">
    <citation type="submission" date="2019-04" db="EMBL/GenBank/DDBJ databases">
        <title>Fungal friends and foes A comparative genomics study of 23 Aspergillus species from section Flavi.</title>
        <authorList>
            <consortium name="DOE Joint Genome Institute"/>
            <person name="Kjaerbolling I."/>
            <person name="Vesth T.C."/>
            <person name="Frisvad J.C."/>
            <person name="Nybo J.L."/>
            <person name="Theobald S."/>
            <person name="Kildgaard S."/>
            <person name="Petersen T.I."/>
            <person name="Kuo A."/>
            <person name="Sato A."/>
            <person name="Lyhne E.K."/>
            <person name="Kogle M.E."/>
            <person name="Wiebenga A."/>
            <person name="Kun R.S."/>
            <person name="Lubbers R.J."/>
            <person name="Makela M.R."/>
            <person name="Barry K."/>
            <person name="Chovatia M."/>
            <person name="Clum A."/>
            <person name="Daum C."/>
            <person name="Haridas S."/>
            <person name="He G."/>
            <person name="LaButti K."/>
            <person name="Lipzen A."/>
            <person name="Mondo S."/>
            <person name="Pangilinan J."/>
            <person name="Riley R."/>
            <person name="Salamov A."/>
            <person name="Simmons B.A."/>
            <person name="Magnuson J.K."/>
            <person name="Henrissat B."/>
            <person name="Mortensen U.H."/>
            <person name="Larsen T.O."/>
            <person name="De vries R.P."/>
            <person name="Grigoriev I.V."/>
            <person name="Machida M."/>
            <person name="Baker S.E."/>
            <person name="Andersen M.R."/>
        </authorList>
    </citation>
    <scope>NUCLEOTIDE SEQUENCE [LARGE SCALE GENOMIC DNA]</scope>
    <source>
        <strain evidence="1 2">CBS 126849</strain>
    </source>
</reference>
<accession>A0A5N6E8P9</accession>
<keyword evidence="2" id="KW-1185">Reference proteome</keyword>
<protein>
    <recommendedName>
        <fullName evidence="3">Carboxylesterase type B domain-containing protein</fullName>
    </recommendedName>
</protein>
<evidence type="ECO:0000313" key="2">
    <source>
        <dbReference type="Proteomes" id="UP000326799"/>
    </source>
</evidence>
<organism evidence="1 2">
    <name type="scientific">Aspergillus novoparasiticus</name>
    <dbReference type="NCBI Taxonomy" id="986946"/>
    <lineage>
        <taxon>Eukaryota</taxon>
        <taxon>Fungi</taxon>
        <taxon>Dikarya</taxon>
        <taxon>Ascomycota</taxon>
        <taxon>Pezizomycotina</taxon>
        <taxon>Eurotiomycetes</taxon>
        <taxon>Eurotiomycetidae</taxon>
        <taxon>Eurotiales</taxon>
        <taxon>Aspergillaceae</taxon>
        <taxon>Aspergillus</taxon>
        <taxon>Aspergillus subgen. Circumdati</taxon>
    </lineage>
</organism>
<sequence length="147" mass="16110">MDKSNDDEGRTFVESLNRIAPLFMLFGGPKSDLWQEILNARPIGAPGIATQADRMRNIITDLQSGCTLYAKPVAYYSSEINMIFGTFPQVNATVAQRELNQIMQKAWAGFAKAPYYGPGWATVPTVGLLSNGKKVAGNAVLRVINDR</sequence>
<dbReference type="Proteomes" id="UP000326799">
    <property type="component" value="Unassembled WGS sequence"/>
</dbReference>
<evidence type="ECO:0000313" key="1">
    <source>
        <dbReference type="EMBL" id="KAB8213455.1"/>
    </source>
</evidence>
<evidence type="ECO:0008006" key="3">
    <source>
        <dbReference type="Google" id="ProtNLM"/>
    </source>
</evidence>